<dbReference type="SUPFAM" id="SSF52540">
    <property type="entry name" value="P-loop containing nucleoside triphosphate hydrolases"/>
    <property type="match status" value="1"/>
</dbReference>
<evidence type="ECO:0000313" key="4">
    <source>
        <dbReference type="Proteomes" id="UP000239415"/>
    </source>
</evidence>
<dbReference type="PANTHER" id="PTHR46844">
    <property type="entry name" value="SLR5058 PROTEIN"/>
    <property type="match status" value="1"/>
</dbReference>
<name>A0A2T0KF94_9ACTN</name>
<reference evidence="3 4" key="1">
    <citation type="submission" date="2018-03" db="EMBL/GenBank/DDBJ databases">
        <title>Genomic Encyclopedia of Archaeal and Bacterial Type Strains, Phase II (KMG-II): from individual species to whole genera.</title>
        <authorList>
            <person name="Goeker M."/>
        </authorList>
    </citation>
    <scope>NUCLEOTIDE SEQUENCE [LARGE SCALE GENOMIC DNA]</scope>
    <source>
        <strain evidence="3 4">DSM 43146</strain>
    </source>
</reference>
<dbReference type="AlphaFoldDB" id="A0A2T0KF94"/>
<dbReference type="InterPro" id="IPR027417">
    <property type="entry name" value="P-loop_NTPase"/>
</dbReference>
<dbReference type="PANTHER" id="PTHR46844:SF1">
    <property type="entry name" value="SLR5058 PROTEIN"/>
    <property type="match status" value="1"/>
</dbReference>
<dbReference type="EMBL" id="PVMZ01000005">
    <property type="protein sequence ID" value="PRX22046.1"/>
    <property type="molecule type" value="Genomic_DNA"/>
</dbReference>
<dbReference type="InterPro" id="IPR007111">
    <property type="entry name" value="NACHT_NTPase"/>
</dbReference>
<sequence>MVSPAEQQFADLLATAHLVSGLTQVQVAHRAHVSASKLSETFRARYLPAWGTAWQIATVLDVPEEEARRLWVAARQAQRVRIAAERVRPSATVAGWDAVPVLPAVVADLMRAQARAAEALPYQLFGPRRPALSAVYVRQMLGARQGAACSLESALARDRHLVLVGGPGQGKSTLTLELTGRLARRWLGHVTGDELPPVLPLRVTARQLAGDLSVSWPTALVHAVAAELGGHLDRVPEPSSVADLVGGVEWLLLIDGLDEIPDPGRRARLLDVLAGRMAEPNAPHRVLVTTRPLQSAELDQLDSSAQYALEPLDTEALDVFAARWFAPDRDRAHHFLREAATAGLLELIRVPLMAAVTAVVFQHDPDRPLPLRRFDLYERYTAQALAKAAAGPPGAVRPEHYDRLLEQLGAAQIESDEPLLDVALAWLTKQERNGERRPPDFEIRAEDLLTRSGLLVRHGRRWEFLHFSFAEHFAAAERARQLPEHFDPTHAALLQLVDRAADFTTPLDTSTVIHYARMHPGVVPPMMDWLLNGPWRHRQLAAHLLGNGLPGTVAQRRAAVADVEHEITQRDDGQPTWLLADLARIDPIGVSALTRIADNPTSPSWVRASAIEALVRLPGHTVHDAADSLRALARDDQPVDAGWARCFAGSGLFRLAPEFQDEGIHLLRSVLTDPHAHPDARFQAATRLVWSGVPHLEAEAAESLRTMTSDPCTSALERQWAARGLAMLGRDYQEEAAAALDAVLADPAADAMSVAATVYGFAVLPRRFWTTAVATFRGILADPGATPEDRQRIAGALTYLGVDFHDEAAEALRRILAEPCDDLGVLVRAADTLYAVDAEAQDDAIAVLRRIAADAGARPGDRQAAVRCLVRLDPRLRGEAVERLRTMAAASTPALRVAAAVGLVHITTEFQPDALAELRAVLTDGEAEAPVRVEAGHWLLELRHEDQRAVVTTLRALMDSGTVRPADRAEVARILARTRLDHHAAEVAAGLAALLAHPEVEPSAKVDVAYELGRFSHADLATAGDHLNALMNDPEIDVPVRRRAAQRLAKIDPGRHADARAAIAELASGHRARPG</sequence>
<evidence type="ECO:0000313" key="3">
    <source>
        <dbReference type="EMBL" id="PRX22046.1"/>
    </source>
</evidence>
<dbReference type="InterPro" id="IPR011989">
    <property type="entry name" value="ARM-like"/>
</dbReference>
<organism evidence="3 4">
    <name type="scientific">Actinoplanes italicus</name>
    <dbReference type="NCBI Taxonomy" id="113567"/>
    <lineage>
        <taxon>Bacteria</taxon>
        <taxon>Bacillati</taxon>
        <taxon>Actinomycetota</taxon>
        <taxon>Actinomycetes</taxon>
        <taxon>Micromonosporales</taxon>
        <taxon>Micromonosporaceae</taxon>
        <taxon>Actinoplanes</taxon>
    </lineage>
</organism>
<dbReference type="PROSITE" id="PS50943">
    <property type="entry name" value="HTH_CROC1"/>
    <property type="match status" value="1"/>
</dbReference>
<feature type="domain" description="HTH cro/C1-type" evidence="2">
    <location>
        <begin position="21"/>
        <end position="67"/>
    </location>
</feature>
<dbReference type="Pfam" id="PF13560">
    <property type="entry name" value="HTH_31"/>
    <property type="match status" value="1"/>
</dbReference>
<dbReference type="SUPFAM" id="SSF47413">
    <property type="entry name" value="lambda repressor-like DNA-binding domains"/>
    <property type="match status" value="1"/>
</dbReference>
<evidence type="ECO:0000259" key="2">
    <source>
        <dbReference type="PROSITE" id="PS50943"/>
    </source>
</evidence>
<dbReference type="Gene3D" id="1.10.260.40">
    <property type="entry name" value="lambda repressor-like DNA-binding domains"/>
    <property type="match status" value="1"/>
</dbReference>
<dbReference type="PROSITE" id="PS50837">
    <property type="entry name" value="NACHT"/>
    <property type="match status" value="1"/>
</dbReference>
<dbReference type="GO" id="GO:0003677">
    <property type="term" value="F:DNA binding"/>
    <property type="evidence" value="ECO:0007669"/>
    <property type="project" value="InterPro"/>
</dbReference>
<feature type="domain" description="NACHT" evidence="1">
    <location>
        <begin position="159"/>
        <end position="292"/>
    </location>
</feature>
<dbReference type="Gene3D" id="1.25.10.10">
    <property type="entry name" value="Leucine-rich Repeat Variant"/>
    <property type="match status" value="1"/>
</dbReference>
<dbReference type="SMART" id="SM00567">
    <property type="entry name" value="EZ_HEAT"/>
    <property type="match status" value="7"/>
</dbReference>
<dbReference type="InterPro" id="IPR016024">
    <property type="entry name" value="ARM-type_fold"/>
</dbReference>
<dbReference type="InterPro" id="IPR001387">
    <property type="entry name" value="Cro/C1-type_HTH"/>
</dbReference>
<accession>A0A2T0KF94</accession>
<comment type="caution">
    <text evidence="3">The sequence shown here is derived from an EMBL/GenBank/DDBJ whole genome shotgun (WGS) entry which is preliminary data.</text>
</comment>
<dbReference type="Gene3D" id="3.40.50.300">
    <property type="entry name" value="P-loop containing nucleotide triphosphate hydrolases"/>
    <property type="match status" value="1"/>
</dbReference>
<dbReference type="Proteomes" id="UP000239415">
    <property type="component" value="Unassembled WGS sequence"/>
</dbReference>
<gene>
    <name evidence="3" type="ORF">CLV67_105223</name>
</gene>
<dbReference type="InterPro" id="IPR004155">
    <property type="entry name" value="PBS_lyase_HEAT"/>
</dbReference>
<evidence type="ECO:0000259" key="1">
    <source>
        <dbReference type="PROSITE" id="PS50837"/>
    </source>
</evidence>
<dbReference type="Pfam" id="PF05729">
    <property type="entry name" value="NACHT"/>
    <property type="match status" value="1"/>
</dbReference>
<protein>
    <submittedName>
        <fullName evidence="3">Helix-turn-helix protein</fullName>
    </submittedName>
</protein>
<keyword evidence="4" id="KW-1185">Reference proteome</keyword>
<dbReference type="CDD" id="cd00093">
    <property type="entry name" value="HTH_XRE"/>
    <property type="match status" value="1"/>
</dbReference>
<proteinExistence type="predicted"/>
<dbReference type="InterPro" id="IPR010982">
    <property type="entry name" value="Lambda_DNA-bd_dom_sf"/>
</dbReference>
<dbReference type="SUPFAM" id="SSF48371">
    <property type="entry name" value="ARM repeat"/>
    <property type="match status" value="2"/>
</dbReference>
<dbReference type="SMART" id="SM00530">
    <property type="entry name" value="HTH_XRE"/>
    <property type="match status" value="1"/>
</dbReference>